<dbReference type="PANTHER" id="PTHR47814">
    <property type="entry name" value="PEPTIDYL-TRNA HYDROLASE ARFB"/>
    <property type="match status" value="1"/>
</dbReference>
<proteinExistence type="inferred from homology"/>
<evidence type="ECO:0000313" key="4">
    <source>
        <dbReference type="Proteomes" id="UP001597545"/>
    </source>
</evidence>
<organism evidence="3 4">
    <name type="scientific">Sphingobacterium suaedae</name>
    <dbReference type="NCBI Taxonomy" id="1686402"/>
    <lineage>
        <taxon>Bacteria</taxon>
        <taxon>Pseudomonadati</taxon>
        <taxon>Bacteroidota</taxon>
        <taxon>Sphingobacteriia</taxon>
        <taxon>Sphingobacteriales</taxon>
        <taxon>Sphingobacteriaceae</taxon>
        <taxon>Sphingobacterium</taxon>
    </lineage>
</organism>
<comment type="similarity">
    <text evidence="1">Belongs to the prokaryotic/mitochondrial release factor family.</text>
</comment>
<protein>
    <submittedName>
        <fullName evidence="3">Alternative ribosome rescue aminoacyl-tRNA hydrolase ArfB</fullName>
        <ecNumber evidence="3">3.1.1.29</ecNumber>
    </submittedName>
</protein>
<keyword evidence="3" id="KW-0378">Hydrolase</keyword>
<evidence type="ECO:0000256" key="1">
    <source>
        <dbReference type="ARBA" id="ARBA00010835"/>
    </source>
</evidence>
<dbReference type="RefSeq" id="WP_380903689.1">
    <property type="nucleotide sequence ID" value="NZ_JBHUEG010000001.1"/>
</dbReference>
<dbReference type="EMBL" id="JBHULR010000004">
    <property type="protein sequence ID" value="MFD2548182.1"/>
    <property type="molecule type" value="Genomic_DNA"/>
</dbReference>
<gene>
    <name evidence="3" type="primary">arfB</name>
    <name evidence="3" type="ORF">ACFSR5_11050</name>
</gene>
<dbReference type="Proteomes" id="UP001597545">
    <property type="component" value="Unassembled WGS sequence"/>
</dbReference>
<dbReference type="GO" id="GO:0004045">
    <property type="term" value="F:peptidyl-tRNA hydrolase activity"/>
    <property type="evidence" value="ECO:0007669"/>
    <property type="project" value="UniProtKB-EC"/>
</dbReference>
<evidence type="ECO:0000259" key="2">
    <source>
        <dbReference type="Pfam" id="PF00472"/>
    </source>
</evidence>
<comment type="caution">
    <text evidence="3">The sequence shown here is derived from an EMBL/GenBank/DDBJ whole genome shotgun (WGS) entry which is preliminary data.</text>
</comment>
<dbReference type="InterPro" id="IPR045853">
    <property type="entry name" value="Pep_chain_release_fac_I_sf"/>
</dbReference>
<dbReference type="Pfam" id="PF00472">
    <property type="entry name" value="RF-1"/>
    <property type="match status" value="1"/>
</dbReference>
<name>A0ABW5KHB8_9SPHI</name>
<feature type="domain" description="Prokaryotic-type class I peptide chain release factors" evidence="2">
    <location>
        <begin position="8"/>
        <end position="119"/>
    </location>
</feature>
<sequence>MNKELLVKEVSFKTSRSGGAGGQHVNKVESRVSLFWDLNKSDAFDRTEKAQLIHSLSHRLNKEGILQLDVSTDRSQFKNKELALSRFFELLSEALKTRKKRVATKIPRTHVLNRLDRKKKQALKKQWRGKPNPFQ</sequence>
<accession>A0ABW5KHB8</accession>
<evidence type="ECO:0000313" key="3">
    <source>
        <dbReference type="EMBL" id="MFD2548182.1"/>
    </source>
</evidence>
<dbReference type="PANTHER" id="PTHR47814:SF1">
    <property type="entry name" value="PEPTIDYL-TRNA HYDROLASE ARFB"/>
    <property type="match status" value="1"/>
</dbReference>
<dbReference type="NCBIfam" id="NF006718">
    <property type="entry name" value="PRK09256.1"/>
    <property type="match status" value="1"/>
</dbReference>
<dbReference type="EC" id="3.1.1.29" evidence="3"/>
<dbReference type="SUPFAM" id="SSF75620">
    <property type="entry name" value="Release factor"/>
    <property type="match status" value="1"/>
</dbReference>
<dbReference type="Gene3D" id="3.30.160.20">
    <property type="match status" value="1"/>
</dbReference>
<reference evidence="4" key="1">
    <citation type="journal article" date="2019" name="Int. J. Syst. Evol. Microbiol.">
        <title>The Global Catalogue of Microorganisms (GCM) 10K type strain sequencing project: providing services to taxonomists for standard genome sequencing and annotation.</title>
        <authorList>
            <consortium name="The Broad Institute Genomics Platform"/>
            <consortium name="The Broad Institute Genome Sequencing Center for Infectious Disease"/>
            <person name="Wu L."/>
            <person name="Ma J."/>
        </authorList>
    </citation>
    <scope>NUCLEOTIDE SEQUENCE [LARGE SCALE GENOMIC DNA]</scope>
    <source>
        <strain evidence="4">KCTC 42662</strain>
    </source>
</reference>
<keyword evidence="4" id="KW-1185">Reference proteome</keyword>
<dbReference type="InterPro" id="IPR000352">
    <property type="entry name" value="Pep_chain_release_fac_I"/>
</dbReference>